<keyword evidence="3" id="KW-1185">Reference proteome</keyword>
<dbReference type="PANTHER" id="PTHR37305">
    <property type="entry name" value="INTEGRAL MEMBRANE PROTEIN-RELATED"/>
    <property type="match status" value="1"/>
</dbReference>
<feature type="transmembrane region" description="Helical" evidence="1">
    <location>
        <begin position="116"/>
        <end position="142"/>
    </location>
</feature>
<evidence type="ECO:0000256" key="1">
    <source>
        <dbReference type="SAM" id="Phobius"/>
    </source>
</evidence>
<keyword evidence="1" id="KW-1133">Transmembrane helix</keyword>
<protein>
    <submittedName>
        <fullName evidence="2">ABC transporter permease</fullName>
    </submittedName>
</protein>
<dbReference type="PANTHER" id="PTHR37305:SF1">
    <property type="entry name" value="MEMBRANE PROTEIN"/>
    <property type="match status" value="1"/>
</dbReference>
<feature type="transmembrane region" description="Helical" evidence="1">
    <location>
        <begin position="247"/>
        <end position="266"/>
    </location>
</feature>
<sequence length="272" mass="28314">MSAGSRLLRSELRLVLGRRRNQVGLLALAAVPVVLAIAVKVSVSEPGPEAPDFISSITENGLFVPLAALGLELPFILPLAVGIIAGDSIAGEANIGTLRYLLTVPVARARLLAVKYAATVLFTVVAVVVVAGVGAAIGIALFGSGRLTLLSGTQIGTGPAVLRVLLAMAYVVVCLSSLAAIGLFFSTLTEQPIGAGIAVIAVNVLSLILDQLPQLDWLGPYLPNHYWASYIEIFRDPINGEPLRSGVLVALAYALVAWLAAWARFAGKDVTS</sequence>
<organism evidence="2 3">
    <name type="scientific">Luteipulveratus flavus</name>
    <dbReference type="NCBI Taxonomy" id="3031728"/>
    <lineage>
        <taxon>Bacteria</taxon>
        <taxon>Bacillati</taxon>
        <taxon>Actinomycetota</taxon>
        <taxon>Actinomycetes</taxon>
        <taxon>Micrococcales</taxon>
        <taxon>Dermacoccaceae</taxon>
        <taxon>Luteipulveratus</taxon>
    </lineage>
</organism>
<feature type="transmembrane region" description="Helical" evidence="1">
    <location>
        <begin position="63"/>
        <end position="85"/>
    </location>
</feature>
<keyword evidence="1" id="KW-0472">Membrane</keyword>
<feature type="transmembrane region" description="Helical" evidence="1">
    <location>
        <begin position="162"/>
        <end position="185"/>
    </location>
</feature>
<evidence type="ECO:0000313" key="3">
    <source>
        <dbReference type="Proteomes" id="UP001528912"/>
    </source>
</evidence>
<gene>
    <name evidence="2" type="ORF">P4R38_01580</name>
</gene>
<dbReference type="Proteomes" id="UP001528912">
    <property type="component" value="Unassembled WGS sequence"/>
</dbReference>
<comment type="caution">
    <text evidence="2">The sequence shown here is derived from an EMBL/GenBank/DDBJ whole genome shotgun (WGS) entry which is preliminary data.</text>
</comment>
<dbReference type="Pfam" id="PF12730">
    <property type="entry name" value="ABC2_membrane_4"/>
    <property type="match status" value="1"/>
</dbReference>
<feature type="transmembrane region" description="Helical" evidence="1">
    <location>
        <begin position="192"/>
        <end position="209"/>
    </location>
</feature>
<keyword evidence="1" id="KW-0812">Transmembrane</keyword>
<accession>A0ABT6C3U4</accession>
<feature type="transmembrane region" description="Helical" evidence="1">
    <location>
        <begin position="23"/>
        <end position="43"/>
    </location>
</feature>
<name>A0ABT6C3U4_9MICO</name>
<reference evidence="2 3" key="1">
    <citation type="submission" date="2023-03" db="EMBL/GenBank/DDBJ databases">
        <title>YIM 133296 draft genome.</title>
        <authorList>
            <person name="Xiong L."/>
        </authorList>
    </citation>
    <scope>NUCLEOTIDE SEQUENCE [LARGE SCALE GENOMIC DNA]</scope>
    <source>
        <strain evidence="2 3">YIM 133296</strain>
    </source>
</reference>
<dbReference type="EMBL" id="JAROAV010000006">
    <property type="protein sequence ID" value="MDF8262932.1"/>
    <property type="molecule type" value="Genomic_DNA"/>
</dbReference>
<evidence type="ECO:0000313" key="2">
    <source>
        <dbReference type="EMBL" id="MDF8262932.1"/>
    </source>
</evidence>
<proteinExistence type="predicted"/>
<dbReference type="RefSeq" id="WP_277190742.1">
    <property type="nucleotide sequence ID" value="NZ_JAROAV010000006.1"/>
</dbReference>